<comment type="caution">
    <text evidence="6">The sequence shown here is derived from an EMBL/GenBank/DDBJ whole genome shotgun (WGS) entry which is preliminary data.</text>
</comment>
<evidence type="ECO:0000259" key="5">
    <source>
        <dbReference type="Pfam" id="PF17675"/>
    </source>
</evidence>
<name>A0A167YYJ0_9EURO</name>
<dbReference type="GO" id="GO:0006995">
    <property type="term" value="P:cellular response to nitrogen starvation"/>
    <property type="evidence" value="ECO:0007669"/>
    <property type="project" value="TreeGrafter"/>
</dbReference>
<dbReference type="GO" id="GO:0045324">
    <property type="term" value="P:late endosome to vacuole transport"/>
    <property type="evidence" value="ECO:0007669"/>
    <property type="project" value="TreeGrafter"/>
</dbReference>
<evidence type="ECO:0000256" key="1">
    <source>
        <dbReference type="ARBA" id="ARBA00005965"/>
    </source>
</evidence>
<feature type="domain" description="Atg6 BARA" evidence="4">
    <location>
        <begin position="206"/>
        <end position="437"/>
    </location>
</feature>
<dbReference type="GO" id="GO:0000407">
    <property type="term" value="C:phagophore assembly site"/>
    <property type="evidence" value="ECO:0007669"/>
    <property type="project" value="TreeGrafter"/>
</dbReference>
<feature type="compositionally biased region" description="Low complexity" evidence="3">
    <location>
        <begin position="7"/>
        <end position="28"/>
    </location>
</feature>
<dbReference type="GO" id="GO:0000423">
    <property type="term" value="P:mitophagy"/>
    <property type="evidence" value="ECO:0007669"/>
    <property type="project" value="TreeGrafter"/>
</dbReference>
<dbReference type="GO" id="GO:0030674">
    <property type="term" value="F:protein-macromolecule adaptor activity"/>
    <property type="evidence" value="ECO:0007669"/>
    <property type="project" value="TreeGrafter"/>
</dbReference>
<accession>A0A167YYJ0</accession>
<keyword evidence="2" id="KW-0175">Coiled coil</keyword>
<evidence type="ECO:0000256" key="2">
    <source>
        <dbReference type="SAM" id="Coils"/>
    </source>
</evidence>
<comment type="similarity">
    <text evidence="1">Belongs to the beclin family.</text>
</comment>
<dbReference type="OrthoDB" id="20368at2759"/>
<feature type="region of interest" description="Disordered" evidence="3">
    <location>
        <begin position="308"/>
        <end position="333"/>
    </location>
</feature>
<dbReference type="GO" id="GO:0000045">
    <property type="term" value="P:autophagosome assembly"/>
    <property type="evidence" value="ECO:0007669"/>
    <property type="project" value="TreeGrafter"/>
</dbReference>
<dbReference type="InterPro" id="IPR007243">
    <property type="entry name" value="Atg6/Beclin"/>
</dbReference>
<dbReference type="AlphaFoldDB" id="A0A167YYJ0"/>
<evidence type="ECO:0000256" key="3">
    <source>
        <dbReference type="SAM" id="MobiDB-lite"/>
    </source>
</evidence>
<feature type="coiled-coil region" evidence="2">
    <location>
        <begin position="126"/>
        <end position="167"/>
    </location>
</feature>
<evidence type="ECO:0000313" key="7">
    <source>
        <dbReference type="Proteomes" id="UP000242877"/>
    </source>
</evidence>
<dbReference type="PANTHER" id="PTHR12768">
    <property type="entry name" value="BECLIN 1"/>
    <property type="match status" value="1"/>
</dbReference>
<dbReference type="VEuPathDB" id="FungiDB:AAP_03141"/>
<protein>
    <submittedName>
        <fullName evidence="6">Autophagy-related protein 6</fullName>
    </submittedName>
</protein>
<organism evidence="6 7">
    <name type="scientific">Ascosphaera apis ARSEF 7405</name>
    <dbReference type="NCBI Taxonomy" id="392613"/>
    <lineage>
        <taxon>Eukaryota</taxon>
        <taxon>Fungi</taxon>
        <taxon>Dikarya</taxon>
        <taxon>Ascomycota</taxon>
        <taxon>Pezizomycotina</taxon>
        <taxon>Eurotiomycetes</taxon>
        <taxon>Eurotiomycetidae</taxon>
        <taxon>Onygenales</taxon>
        <taxon>Ascosphaeraceae</taxon>
        <taxon>Ascosphaera</taxon>
    </lineage>
</organism>
<proteinExistence type="inferred from homology"/>
<gene>
    <name evidence="6" type="ORF">AAP_03141</name>
</gene>
<feature type="compositionally biased region" description="Basic and acidic residues" evidence="3">
    <location>
        <begin position="35"/>
        <end position="44"/>
    </location>
</feature>
<dbReference type="InterPro" id="IPR041691">
    <property type="entry name" value="Atg6/beclin_CC"/>
</dbReference>
<feature type="region of interest" description="Disordered" evidence="3">
    <location>
        <begin position="1"/>
        <end position="51"/>
    </location>
</feature>
<keyword evidence="7" id="KW-1185">Reference proteome</keyword>
<dbReference type="Pfam" id="PF04111">
    <property type="entry name" value="APG6"/>
    <property type="match status" value="1"/>
</dbReference>
<dbReference type="GO" id="GO:0034271">
    <property type="term" value="C:phosphatidylinositol 3-kinase complex, class III, type I"/>
    <property type="evidence" value="ECO:0007669"/>
    <property type="project" value="TreeGrafter"/>
</dbReference>
<dbReference type="Gene3D" id="1.10.418.40">
    <property type="entry name" value="Autophagy protein 6/Beclin 1"/>
    <property type="match status" value="1"/>
</dbReference>
<dbReference type="InterPro" id="IPR040455">
    <property type="entry name" value="Atg6_BARA"/>
</dbReference>
<dbReference type="Gene3D" id="6.10.250.3110">
    <property type="match status" value="1"/>
</dbReference>
<dbReference type="GO" id="GO:0034272">
    <property type="term" value="C:phosphatidylinositol 3-kinase complex, class III, type II"/>
    <property type="evidence" value="ECO:0007669"/>
    <property type="project" value="TreeGrafter"/>
</dbReference>
<evidence type="ECO:0000313" key="6">
    <source>
        <dbReference type="EMBL" id="KZZ91922.1"/>
    </source>
</evidence>
<dbReference type="GO" id="GO:0043548">
    <property type="term" value="F:phosphatidylinositol 3-kinase binding"/>
    <property type="evidence" value="ECO:0007669"/>
    <property type="project" value="TreeGrafter"/>
</dbReference>
<dbReference type="Pfam" id="PF17675">
    <property type="entry name" value="APG6_N"/>
    <property type="match status" value="1"/>
</dbReference>
<feature type="domain" description="Atg6/beclin coiled-coil" evidence="5">
    <location>
        <begin position="75"/>
        <end position="203"/>
    </location>
</feature>
<dbReference type="EMBL" id="AZGZ01000012">
    <property type="protein sequence ID" value="KZZ91922.1"/>
    <property type="molecule type" value="Genomic_DNA"/>
</dbReference>
<dbReference type="InterPro" id="IPR038274">
    <property type="entry name" value="Atg6/Beclin_C_sf"/>
</dbReference>
<sequence>MSFVVLSESQVVSPSVIQSSNDSTTSPKSKPKGSTRKEYERDNSDLSTYARPFDQAERANRLFEIISSHSDIDHPICAECTDLLTSGFSKRLQAATKERDAYVAFLKELNSSIPSEEDVVTAQKELDTALAEEKAAFEELLALEKEKAQIDSDIAALEEEARALDIEEEKFWREKNQFSQVLSAFQDERDAVAMKFDHDTKQLERLRRANVYSDAFTISHDGPFATINGLRLGRLANAPVDWAEINAAWGQALLLLATLAERSGYKFQGYRLKPMGSRSTIEKIEYPSTNPRSSIMSAFGGTGALGLGRASSSRGQAREQEQSATQHEQEASGVQPKITTLELFATEMSTYLPLPNRKFDNAMVAFLDCLKQLGEHVEKLVPLPSTDVTGKLHWTIERDKIKDSSIRIGLKQGDETWTRACKYTLICCKVLLACVSNMSVARKRASSTSSSAASSRRPPQPT</sequence>
<dbReference type="PANTHER" id="PTHR12768:SF4">
    <property type="entry name" value="BECLIN-1"/>
    <property type="match status" value="1"/>
</dbReference>
<evidence type="ECO:0000259" key="4">
    <source>
        <dbReference type="Pfam" id="PF04111"/>
    </source>
</evidence>
<dbReference type="Proteomes" id="UP000242877">
    <property type="component" value="Unassembled WGS sequence"/>
</dbReference>
<reference evidence="6 7" key="1">
    <citation type="journal article" date="2016" name="Genome Biol. Evol.">
        <title>Divergent and convergent evolution of fungal pathogenicity.</title>
        <authorList>
            <person name="Shang Y."/>
            <person name="Xiao G."/>
            <person name="Zheng P."/>
            <person name="Cen K."/>
            <person name="Zhan S."/>
            <person name="Wang C."/>
        </authorList>
    </citation>
    <scope>NUCLEOTIDE SEQUENCE [LARGE SCALE GENOMIC DNA]</scope>
    <source>
        <strain evidence="6 7">ARSEF 7405</strain>
    </source>
</reference>